<feature type="domain" description="GH15-like" evidence="2">
    <location>
        <begin position="340"/>
        <end position="780"/>
    </location>
</feature>
<reference evidence="4 5" key="1">
    <citation type="submission" date="2024-03" db="EMBL/GenBank/DDBJ databases">
        <title>Pseudoalteromonas qingdaonensis sp. nov., isolated from the intestines of marine benthic organisms.</title>
        <authorList>
            <person name="Lin X."/>
            <person name="Fang S."/>
            <person name="Hu X."/>
        </authorList>
    </citation>
    <scope>NUCLEOTIDE SEQUENCE [LARGE SCALE GENOMIC DNA]</scope>
    <source>
        <strain evidence="4 5">YIC-827</strain>
    </source>
</reference>
<dbReference type="Gene3D" id="1.50.10.10">
    <property type="match status" value="1"/>
</dbReference>
<dbReference type="EMBL" id="JBCGCU010000002">
    <property type="protein sequence ID" value="MEM0514397.1"/>
    <property type="molecule type" value="Genomic_DNA"/>
</dbReference>
<dbReference type="InterPro" id="IPR006425">
    <property type="entry name" value="Glucoamylase_bac"/>
</dbReference>
<dbReference type="PANTHER" id="PTHR31616:SF0">
    <property type="entry name" value="GLUCAN 1,4-ALPHA-GLUCOSIDASE"/>
    <property type="match status" value="1"/>
</dbReference>
<organism evidence="4 5">
    <name type="scientific">Pseudoalteromonas qingdaonensis</name>
    <dbReference type="NCBI Taxonomy" id="3131913"/>
    <lineage>
        <taxon>Bacteria</taxon>
        <taxon>Pseudomonadati</taxon>
        <taxon>Pseudomonadota</taxon>
        <taxon>Gammaproteobacteria</taxon>
        <taxon>Alteromonadales</taxon>
        <taxon>Pseudoalteromonadaceae</taxon>
        <taxon>Pseudoalteromonas</taxon>
    </lineage>
</organism>
<dbReference type="Pfam" id="PF09137">
    <property type="entry name" value="Glucodextran_N"/>
    <property type="match status" value="1"/>
</dbReference>
<gene>
    <name evidence="4" type="ORF">WCN91_02915</name>
</gene>
<dbReference type="EC" id="3.2.1.3" evidence="4"/>
<sequence>MKVLNSIMAAMLVAGLTGCNSAEQQTTTQAQAASSVAPGAPGDTPYWAYSGKTGIGTSFEAYKNGQYSDQASTGAVSKVWFSLAKGMITETMFGLIHQAQIRDMQFIVTGDDFVVSEQDGLKNTVEYLNTDEQGRPLSLAYRVTSEDEQGRFRIIKDIFTDPDAQSLMVRVRFEANQPGLSAHVQVNPYVNNDGLNDSAKVAGDALLAYSQGEHFLSLQSKQGFKDASVGFFGQSDRLTQLNKDKRFTGYTSTGEQTGNVTMSATLGEIKEAAEFDLVLSYGSTEQSALAEGQKTLSRGYDTVLAHYNGEGDFIGWQDYLQSLSVADLYAATKDGGKLLNTSALVLKAQEDKTHAGALIASLSNPWGDTVKAEQGHTGYKAVWVRDFYQVAMAFLAMGDSDTAKAAFNYLPKVQVRANTPGNQGDSGWFLQKTHVDGELEWVGVQLDQTAMPIMLAWKLYQGEVLTKEELSNWYADMLKPAADFLVDGGLAKILWNDVQITPPLTQQERWEEQAGYSPSTTAAIIAGLISAAEIAKLSGDDKNAVRYLATAKQYNQDVETLMFTTKGTLKGEHVDGRYFVRIAQSLDTNANTKLAANNGRQGMDKKLILDGGFLELVRYGVRAADSASVLASLPEYDDQTLAENLRVKYTFTDAQGESFPGWRRYGNDGYGEDEKRGTNYAEGGVNTDGQRGRVWPFFTGERGHYEIAVAQSLSGEAAEQKYADIQHTYVRGMEGFANNGMMLPEQVWDGVGVNPFGYDMGQGTNSATPLAWTHAEYVKLLRSLSNKAVWDHYPVVEQALAK</sequence>
<dbReference type="InterPro" id="IPR014718">
    <property type="entry name" value="GH-type_carb-bd"/>
</dbReference>
<proteinExistence type="predicted"/>
<dbReference type="PROSITE" id="PS51257">
    <property type="entry name" value="PROKAR_LIPOPROTEIN"/>
    <property type="match status" value="1"/>
</dbReference>
<dbReference type="CDD" id="cd07430">
    <property type="entry name" value="GH15_N"/>
    <property type="match status" value="1"/>
</dbReference>
<dbReference type="SUPFAM" id="SSF74650">
    <property type="entry name" value="Galactose mutarotase-like"/>
    <property type="match status" value="1"/>
</dbReference>
<evidence type="ECO:0000313" key="4">
    <source>
        <dbReference type="EMBL" id="MEM0514397.1"/>
    </source>
</evidence>
<dbReference type="RefSeq" id="WP_342676115.1">
    <property type="nucleotide sequence ID" value="NZ_JBCGCU010000002.1"/>
</dbReference>
<dbReference type="InterPro" id="IPR011013">
    <property type="entry name" value="Gal_mutarotase_sf_dom"/>
</dbReference>
<dbReference type="Gene3D" id="2.70.98.10">
    <property type="match status" value="1"/>
</dbReference>
<dbReference type="InterPro" id="IPR015220">
    <property type="entry name" value="Glucodextranase_N"/>
</dbReference>
<dbReference type="Proteomes" id="UP001447008">
    <property type="component" value="Unassembled WGS sequence"/>
</dbReference>
<dbReference type="InterPro" id="IPR008928">
    <property type="entry name" value="6-hairpin_glycosidase_sf"/>
</dbReference>
<dbReference type="InterPro" id="IPR012341">
    <property type="entry name" value="6hp_glycosidase-like_sf"/>
</dbReference>
<dbReference type="Pfam" id="PF00723">
    <property type="entry name" value="Glyco_hydro_15"/>
    <property type="match status" value="1"/>
</dbReference>
<keyword evidence="1" id="KW-0732">Signal</keyword>
<protein>
    <submittedName>
        <fullName evidence="4">Glucan 1,4-alpha-glucosidase</fullName>
        <ecNumber evidence="4">3.2.1.3</ecNumber>
    </submittedName>
</protein>
<evidence type="ECO:0000313" key="5">
    <source>
        <dbReference type="Proteomes" id="UP001447008"/>
    </source>
</evidence>
<evidence type="ECO:0000259" key="3">
    <source>
        <dbReference type="Pfam" id="PF09137"/>
    </source>
</evidence>
<feature type="chain" id="PRO_5046120579" evidence="1">
    <location>
        <begin position="23"/>
        <end position="802"/>
    </location>
</feature>
<accession>A0ABU9MSW1</accession>
<dbReference type="SUPFAM" id="SSF48208">
    <property type="entry name" value="Six-hairpin glycosidases"/>
    <property type="match status" value="1"/>
</dbReference>
<dbReference type="GO" id="GO:0004339">
    <property type="term" value="F:glucan 1,4-alpha-glucosidase activity"/>
    <property type="evidence" value="ECO:0007669"/>
    <property type="project" value="UniProtKB-EC"/>
</dbReference>
<evidence type="ECO:0000256" key="1">
    <source>
        <dbReference type="SAM" id="SignalP"/>
    </source>
</evidence>
<feature type="domain" description="Glucodextranase N-terminal" evidence="3">
    <location>
        <begin position="37"/>
        <end position="320"/>
    </location>
</feature>
<keyword evidence="5" id="KW-1185">Reference proteome</keyword>
<dbReference type="NCBIfam" id="TIGR01535">
    <property type="entry name" value="glucan_glucosid"/>
    <property type="match status" value="1"/>
</dbReference>
<dbReference type="InterPro" id="IPR011613">
    <property type="entry name" value="GH15-like"/>
</dbReference>
<evidence type="ECO:0000259" key="2">
    <source>
        <dbReference type="Pfam" id="PF00723"/>
    </source>
</evidence>
<keyword evidence="4" id="KW-0326">Glycosidase</keyword>
<name>A0ABU9MSW1_9GAMM</name>
<comment type="caution">
    <text evidence="4">The sequence shown here is derived from an EMBL/GenBank/DDBJ whole genome shotgun (WGS) entry which is preliminary data.</text>
</comment>
<feature type="signal peptide" evidence="1">
    <location>
        <begin position="1"/>
        <end position="22"/>
    </location>
</feature>
<keyword evidence="4" id="KW-0378">Hydrolase</keyword>
<dbReference type="PANTHER" id="PTHR31616">
    <property type="entry name" value="TREHALASE"/>
    <property type="match status" value="1"/>
</dbReference>